<evidence type="ECO:0000313" key="2">
    <source>
        <dbReference type="Proteomes" id="UP001519460"/>
    </source>
</evidence>
<dbReference type="AlphaFoldDB" id="A0ABD0L3D8"/>
<name>A0ABD0L3D8_9CAEN</name>
<gene>
    <name evidence="1" type="ORF">BaRGS_00014902</name>
</gene>
<accession>A0ABD0L3D8</accession>
<organism evidence="1 2">
    <name type="scientific">Batillaria attramentaria</name>
    <dbReference type="NCBI Taxonomy" id="370345"/>
    <lineage>
        <taxon>Eukaryota</taxon>
        <taxon>Metazoa</taxon>
        <taxon>Spiralia</taxon>
        <taxon>Lophotrochozoa</taxon>
        <taxon>Mollusca</taxon>
        <taxon>Gastropoda</taxon>
        <taxon>Caenogastropoda</taxon>
        <taxon>Sorbeoconcha</taxon>
        <taxon>Cerithioidea</taxon>
        <taxon>Batillariidae</taxon>
        <taxon>Batillaria</taxon>
    </lineage>
</organism>
<dbReference type="EMBL" id="JACVVK020000089">
    <property type="protein sequence ID" value="KAK7493761.1"/>
    <property type="molecule type" value="Genomic_DNA"/>
</dbReference>
<sequence length="94" mass="10531">METNEDYSKQLVRQEAIEVRVNQGQSLANARSICWPITGRFVAPGLKKHNWQLVVALLQACQQASLTVFARPLVSLVWAANVSKIKLDEQLLVT</sequence>
<dbReference type="Proteomes" id="UP001519460">
    <property type="component" value="Unassembled WGS sequence"/>
</dbReference>
<proteinExistence type="predicted"/>
<keyword evidence="2" id="KW-1185">Reference proteome</keyword>
<evidence type="ECO:0000313" key="1">
    <source>
        <dbReference type="EMBL" id="KAK7493761.1"/>
    </source>
</evidence>
<protein>
    <submittedName>
        <fullName evidence="1">Uncharacterized protein</fullName>
    </submittedName>
</protein>
<reference evidence="1 2" key="1">
    <citation type="journal article" date="2023" name="Sci. Data">
        <title>Genome assembly of the Korean intertidal mud-creeper Batillaria attramentaria.</title>
        <authorList>
            <person name="Patra A.K."/>
            <person name="Ho P.T."/>
            <person name="Jun S."/>
            <person name="Lee S.J."/>
            <person name="Kim Y."/>
            <person name="Won Y.J."/>
        </authorList>
    </citation>
    <scope>NUCLEOTIDE SEQUENCE [LARGE SCALE GENOMIC DNA]</scope>
    <source>
        <strain evidence="1">Wonlab-2016</strain>
    </source>
</reference>
<comment type="caution">
    <text evidence="1">The sequence shown here is derived from an EMBL/GenBank/DDBJ whole genome shotgun (WGS) entry which is preliminary data.</text>
</comment>